<feature type="domain" description="Helicase ATP-binding" evidence="3">
    <location>
        <begin position="48"/>
        <end position="213"/>
    </location>
</feature>
<dbReference type="GO" id="GO:0004386">
    <property type="term" value="F:helicase activity"/>
    <property type="evidence" value="ECO:0007669"/>
    <property type="project" value="UniProtKB-KW"/>
</dbReference>
<organism evidence="5 6">
    <name type="scientific">Alistipes hominis</name>
    <dbReference type="NCBI Taxonomy" id="2763015"/>
    <lineage>
        <taxon>Bacteria</taxon>
        <taxon>Pseudomonadati</taxon>
        <taxon>Bacteroidota</taxon>
        <taxon>Bacteroidia</taxon>
        <taxon>Bacteroidales</taxon>
        <taxon>Rikenellaceae</taxon>
        <taxon>Alistipes</taxon>
    </lineage>
</organism>
<dbReference type="InterPro" id="IPR000330">
    <property type="entry name" value="SNF2_N"/>
</dbReference>
<dbReference type="Proteomes" id="UP000636891">
    <property type="component" value="Unassembled WGS sequence"/>
</dbReference>
<dbReference type="PANTHER" id="PTHR45766:SF6">
    <property type="entry name" value="SWI_SNF-RELATED MATRIX-ASSOCIATED ACTIN-DEPENDENT REGULATOR OF CHROMATIN SUBFAMILY A-LIKE PROTEIN 1"/>
    <property type="match status" value="1"/>
</dbReference>
<keyword evidence="6" id="KW-1185">Reference proteome</keyword>
<dbReference type="InterPro" id="IPR001650">
    <property type="entry name" value="Helicase_C-like"/>
</dbReference>
<feature type="coiled-coil region" evidence="2">
    <location>
        <begin position="851"/>
        <end position="919"/>
    </location>
</feature>
<name>A0ABR7CMM1_9BACT</name>
<dbReference type="InterPro" id="IPR027417">
    <property type="entry name" value="P-loop_NTPase"/>
</dbReference>
<protein>
    <submittedName>
        <fullName evidence="5">DEAD/DEAH box helicase family protein</fullName>
    </submittedName>
</protein>
<keyword evidence="5" id="KW-0547">Nucleotide-binding</keyword>
<keyword evidence="5" id="KW-0347">Helicase</keyword>
<dbReference type="Gene3D" id="3.40.50.10810">
    <property type="entry name" value="Tandem AAA-ATPase domain"/>
    <property type="match status" value="1"/>
</dbReference>
<gene>
    <name evidence="5" type="ORF">H8S08_07730</name>
</gene>
<keyword evidence="1" id="KW-0378">Hydrolase</keyword>
<keyword evidence="2" id="KW-0175">Coiled coil</keyword>
<sequence length="941" mass="108529">MITKYHAKYYANLLTQKAVGGELSSISQSLMSASVDINPHQIDAALFAFKSPLSKGIVLADEVGLGKTIEAGLVICQYWAIGKRKIIIVCPAALRKQWSTELIDKFGIDNIILDTKNYNEAIKNGRSPYSKNKAIICSYNFVARKKDEILMHGFDISIIDEAHKLRNVYRQSSKTSHAVRDALTTTKKLLLTATPFQNSLLELYGLTSIIDDHIFGSEKSFRSEYGSGENNTDLRARLSTMYKRTLRRDVKEYINYTNRLPLTQKFDSTDAEYELYRAISDFLRRNDIYSVPAQQKKLTTMIIRKILASSTFALISTLTNIKSRLEKMLETASMLLFTAEDLIDDDEEIDLYVDDNEDISAEEEDAIDIDKLKAEIELLQSFINKAKQIKQDSKSEALLQALDKSFEMQAKEGASRKALIFTESTKTQAYLKEYLEANGYEGKIVLFNGRGSDSKTTQIYKNWREANPSKVSGIKSADRRMALVDYFRESTDIMIATEAAGEGLNLQFCSLVVNYDLPWNPQRIEQRIGRCHRYGQKHDVVVVNFVNIRNYADVRVFNILNEKFNLFDDIFGASDEILGKADAIDFETRIWEIYQQCRTEEEINEAFDRLQTDMQVEIDERMKDTRHQISENFDIDVQEHLRVAKDEASTFLNRYEHILWELTKYVLDGKAKFDDKQHSFVLKKSVANCACGKYDLLSQLRDGAPYRLSHPLAQYVLGKAMVLDTDNCNSEIVFNNKDTGINVVLPEYLRCQSGYLVLSKLQISSFEDEQYCLFTAFTEDGKFLTQEEAEKLFLCGGTEKMNIEIPDTIVSRLDANSKQHIVTTTKNVDNRNLSFFKEEEDRIYRWERDVIDGIEQELDMVKRNIRETERLARQAENIEERISFEAKAEDLRRQKRRKRNELENREDEISVRRKELVAELERKMIQTTSSDNLFIVRWSTN</sequence>
<dbReference type="SMART" id="SM00487">
    <property type="entry name" value="DEXDc"/>
    <property type="match status" value="1"/>
</dbReference>
<evidence type="ECO:0000313" key="5">
    <source>
        <dbReference type="EMBL" id="MBC5616904.1"/>
    </source>
</evidence>
<dbReference type="Pfam" id="PF00271">
    <property type="entry name" value="Helicase_C"/>
    <property type="match status" value="1"/>
</dbReference>
<evidence type="ECO:0000259" key="3">
    <source>
        <dbReference type="PROSITE" id="PS51192"/>
    </source>
</evidence>
<evidence type="ECO:0000256" key="2">
    <source>
        <dbReference type="SAM" id="Coils"/>
    </source>
</evidence>
<evidence type="ECO:0000256" key="1">
    <source>
        <dbReference type="ARBA" id="ARBA00022801"/>
    </source>
</evidence>
<feature type="domain" description="Helicase C-terminal" evidence="4">
    <location>
        <begin position="401"/>
        <end position="594"/>
    </location>
</feature>
<dbReference type="PANTHER" id="PTHR45766">
    <property type="entry name" value="DNA ANNEALING HELICASE AND ENDONUCLEASE ZRANB3 FAMILY MEMBER"/>
    <property type="match status" value="1"/>
</dbReference>
<accession>A0ABR7CMM1</accession>
<comment type="caution">
    <text evidence="5">The sequence shown here is derived from an EMBL/GenBank/DDBJ whole genome shotgun (WGS) entry which is preliminary data.</text>
</comment>
<dbReference type="InterPro" id="IPR038718">
    <property type="entry name" value="SNF2-like_sf"/>
</dbReference>
<dbReference type="SMART" id="SM00490">
    <property type="entry name" value="HELICc"/>
    <property type="match status" value="1"/>
</dbReference>
<evidence type="ECO:0000259" key="4">
    <source>
        <dbReference type="PROSITE" id="PS51194"/>
    </source>
</evidence>
<keyword evidence="5" id="KW-0067">ATP-binding</keyword>
<dbReference type="Gene3D" id="3.40.50.300">
    <property type="entry name" value="P-loop containing nucleotide triphosphate hydrolases"/>
    <property type="match status" value="1"/>
</dbReference>
<reference evidence="5 6" key="1">
    <citation type="submission" date="2020-08" db="EMBL/GenBank/DDBJ databases">
        <title>Genome public.</title>
        <authorList>
            <person name="Liu C."/>
            <person name="Sun Q."/>
        </authorList>
    </citation>
    <scope>NUCLEOTIDE SEQUENCE [LARGE SCALE GENOMIC DNA]</scope>
    <source>
        <strain evidence="5 6">New-7</strain>
    </source>
</reference>
<proteinExistence type="predicted"/>
<dbReference type="PROSITE" id="PS51194">
    <property type="entry name" value="HELICASE_CTER"/>
    <property type="match status" value="1"/>
</dbReference>
<dbReference type="PROSITE" id="PS51192">
    <property type="entry name" value="HELICASE_ATP_BIND_1"/>
    <property type="match status" value="1"/>
</dbReference>
<dbReference type="InterPro" id="IPR014001">
    <property type="entry name" value="Helicase_ATP-bd"/>
</dbReference>
<dbReference type="Pfam" id="PF00176">
    <property type="entry name" value="SNF2-rel_dom"/>
    <property type="match status" value="1"/>
</dbReference>
<dbReference type="InterPro" id="IPR049730">
    <property type="entry name" value="SNF2/RAD54-like_C"/>
</dbReference>
<dbReference type="CDD" id="cd18793">
    <property type="entry name" value="SF2_C_SNF"/>
    <property type="match status" value="1"/>
</dbReference>
<dbReference type="EMBL" id="JACOOK010000003">
    <property type="protein sequence ID" value="MBC5616904.1"/>
    <property type="molecule type" value="Genomic_DNA"/>
</dbReference>
<dbReference type="SUPFAM" id="SSF52540">
    <property type="entry name" value="P-loop containing nucleoside triphosphate hydrolases"/>
    <property type="match status" value="2"/>
</dbReference>
<evidence type="ECO:0000313" key="6">
    <source>
        <dbReference type="Proteomes" id="UP000636891"/>
    </source>
</evidence>